<comment type="subcellular location">
    <subcellularLocation>
        <location evidence="1">Nucleus</location>
    </subcellularLocation>
</comment>
<dbReference type="SUPFAM" id="SSF140996">
    <property type="entry name" value="Hermes dimerisation domain"/>
    <property type="match status" value="1"/>
</dbReference>
<protein>
    <submittedName>
        <fullName evidence="6">Uncharacterized protein</fullName>
    </submittedName>
</protein>
<dbReference type="InterPro" id="IPR012337">
    <property type="entry name" value="RNaseH-like_sf"/>
</dbReference>
<feature type="non-terminal residue" evidence="6">
    <location>
        <position position="135"/>
    </location>
</feature>
<evidence type="ECO:0000313" key="6">
    <source>
        <dbReference type="EMBL" id="ESA00412.1"/>
    </source>
</evidence>
<name>U9SZ74_RHIID</name>
<proteinExistence type="predicted"/>
<evidence type="ECO:0000256" key="4">
    <source>
        <dbReference type="ARBA" id="ARBA00022833"/>
    </source>
</evidence>
<evidence type="ECO:0000256" key="5">
    <source>
        <dbReference type="ARBA" id="ARBA00023242"/>
    </source>
</evidence>
<dbReference type="PANTHER" id="PTHR46481">
    <property type="entry name" value="ZINC FINGER BED DOMAIN-CONTAINING PROTEIN 4"/>
    <property type="match status" value="1"/>
</dbReference>
<dbReference type="SUPFAM" id="SSF53098">
    <property type="entry name" value="Ribonuclease H-like"/>
    <property type="match status" value="1"/>
</dbReference>
<dbReference type="HOGENOM" id="CLU_1890813_0_0_1"/>
<reference evidence="6" key="1">
    <citation type="submission" date="2013-07" db="EMBL/GenBank/DDBJ databases">
        <title>The genome of an arbuscular mycorrhizal fungus provides insights into the evolution of the oldest plant symbiosis.</title>
        <authorList>
            <consortium name="DOE Joint Genome Institute"/>
            <person name="Tisserant E."/>
            <person name="Malbreil M."/>
            <person name="Kuo A."/>
            <person name="Kohler A."/>
            <person name="Symeonidi A."/>
            <person name="Balestrini R."/>
            <person name="Charron P."/>
            <person name="Duensing N."/>
            <person name="Frei-dit-Frey N."/>
            <person name="Gianinazzi-Pearson V."/>
            <person name="Gilbert B."/>
            <person name="Handa Y."/>
            <person name="Hijri M."/>
            <person name="Kaul R."/>
            <person name="Kawaguchi M."/>
            <person name="Krajinski F."/>
            <person name="Lammers P."/>
            <person name="Lapierre D."/>
            <person name="Masclaux F.G."/>
            <person name="Murat C."/>
            <person name="Morin E."/>
            <person name="Ndikumana S."/>
            <person name="Pagni M."/>
            <person name="Petitpierre D."/>
            <person name="Requena N."/>
            <person name="Rosikiewicz P."/>
            <person name="Riley R."/>
            <person name="Saito K."/>
            <person name="San Clemente H."/>
            <person name="Shapiro H."/>
            <person name="van Tuinen D."/>
            <person name="Becard G."/>
            <person name="Bonfante P."/>
            <person name="Paszkowski U."/>
            <person name="Shachar-Hill Y."/>
            <person name="Young J.P."/>
            <person name="Sanders I.R."/>
            <person name="Henrissat B."/>
            <person name="Rensing S.A."/>
            <person name="Grigoriev I.V."/>
            <person name="Corradi N."/>
            <person name="Roux C."/>
            <person name="Martin F."/>
        </authorList>
    </citation>
    <scope>NUCLEOTIDE SEQUENCE</scope>
    <source>
        <strain evidence="6">DAOM 197198</strain>
    </source>
</reference>
<dbReference type="InterPro" id="IPR052035">
    <property type="entry name" value="ZnF_BED_domain_contain"/>
</dbReference>
<dbReference type="EMBL" id="KI297226">
    <property type="protein sequence ID" value="ESA00412.1"/>
    <property type="molecule type" value="Genomic_DNA"/>
</dbReference>
<accession>U9SZ74</accession>
<keyword evidence="4" id="KW-0862">Zinc</keyword>
<dbReference type="GO" id="GO:0005634">
    <property type="term" value="C:nucleus"/>
    <property type="evidence" value="ECO:0007669"/>
    <property type="project" value="UniProtKB-SubCell"/>
</dbReference>
<dbReference type="GO" id="GO:0008270">
    <property type="term" value="F:zinc ion binding"/>
    <property type="evidence" value="ECO:0007669"/>
    <property type="project" value="UniProtKB-KW"/>
</dbReference>
<evidence type="ECO:0000256" key="3">
    <source>
        <dbReference type="ARBA" id="ARBA00022771"/>
    </source>
</evidence>
<evidence type="ECO:0000256" key="2">
    <source>
        <dbReference type="ARBA" id="ARBA00022723"/>
    </source>
</evidence>
<gene>
    <name evidence="6" type="ORF">GLOINDRAFT_87452</name>
</gene>
<dbReference type="PANTHER" id="PTHR46481:SF10">
    <property type="entry name" value="ZINC FINGER BED DOMAIN-CONTAINING PROTEIN 39"/>
    <property type="match status" value="1"/>
</dbReference>
<evidence type="ECO:0000256" key="1">
    <source>
        <dbReference type="ARBA" id="ARBA00004123"/>
    </source>
</evidence>
<sequence length="135" mass="15751">MSIKDILKAVPKWRYNNNEMLKCLIKWIIINQHSFTVVKESAFANLIYTLQPDARLISADTVKKRIMDLYENNIMGITTDNAANNLTFIDALAKNNSFFQKENHFRCFAHVINLCVQDILKELDDRFLSQLRTLL</sequence>
<keyword evidence="2" id="KW-0479">Metal-binding</keyword>
<organism evidence="6">
    <name type="scientific">Rhizophagus irregularis (strain DAOM 181602 / DAOM 197198 / MUCL 43194)</name>
    <name type="common">Arbuscular mycorrhizal fungus</name>
    <name type="synonym">Glomus intraradices</name>
    <dbReference type="NCBI Taxonomy" id="747089"/>
    <lineage>
        <taxon>Eukaryota</taxon>
        <taxon>Fungi</taxon>
        <taxon>Fungi incertae sedis</taxon>
        <taxon>Mucoromycota</taxon>
        <taxon>Glomeromycotina</taxon>
        <taxon>Glomeromycetes</taxon>
        <taxon>Glomerales</taxon>
        <taxon>Glomeraceae</taxon>
        <taxon>Rhizophagus</taxon>
    </lineage>
</organism>
<keyword evidence="3" id="KW-0863">Zinc-finger</keyword>
<dbReference type="AlphaFoldDB" id="U9SZ74"/>
<keyword evidence="5" id="KW-0539">Nucleus</keyword>